<evidence type="ECO:0000313" key="4">
    <source>
        <dbReference type="Proteomes" id="UP000648984"/>
    </source>
</evidence>
<keyword evidence="4" id="KW-1185">Reference proteome</keyword>
<reference evidence="3 4" key="1">
    <citation type="submission" date="2019-12" db="EMBL/GenBank/DDBJ databases">
        <title>Comparative genomics gives insights into the taxonomy of the Azoarcus-Aromatoleum group and reveals separate origins of nif in the plant-associated Azoarcus and non-plant-associated Aromatoleum sub-groups.</title>
        <authorList>
            <person name="Lafos M."/>
            <person name="Maluk M."/>
            <person name="Batista M."/>
            <person name="Junghare M."/>
            <person name="Carmona M."/>
            <person name="Faoro H."/>
            <person name="Cruz L.M."/>
            <person name="Battistoni F."/>
            <person name="De Souza E."/>
            <person name="Pedrosa F."/>
            <person name="Chen W.-M."/>
            <person name="Poole P.S."/>
            <person name="Dixon R.A."/>
            <person name="James E.K."/>
        </authorList>
    </citation>
    <scope>NUCLEOTIDE SEQUENCE [LARGE SCALE GENOMIC DNA]</scope>
    <source>
        <strain evidence="3 4">22Lin</strain>
    </source>
</reference>
<proteinExistence type="predicted"/>
<keyword evidence="1" id="KW-0472">Membrane</keyword>
<feature type="transmembrane region" description="Helical" evidence="1">
    <location>
        <begin position="22"/>
        <end position="42"/>
    </location>
</feature>
<protein>
    <submittedName>
        <fullName evidence="3">PEP-CTERM sorting domain-containing protein</fullName>
    </submittedName>
</protein>
<sequence length="48" mass="5147">MQTQFATITLLRLPSEQISVNAVPEPATLVLIGAGLFGLATVRRKRPA</sequence>
<comment type="caution">
    <text evidence="3">The sequence shown here is derived from an EMBL/GenBank/DDBJ whole genome shotgun (WGS) entry which is preliminary data.</text>
</comment>
<dbReference type="Proteomes" id="UP000648984">
    <property type="component" value="Unassembled WGS sequence"/>
</dbReference>
<organism evidence="3 4">
    <name type="scientific">Aromatoleum diolicum</name>
    <dbReference type="NCBI Taxonomy" id="75796"/>
    <lineage>
        <taxon>Bacteria</taxon>
        <taxon>Pseudomonadati</taxon>
        <taxon>Pseudomonadota</taxon>
        <taxon>Betaproteobacteria</taxon>
        <taxon>Rhodocyclales</taxon>
        <taxon>Rhodocyclaceae</taxon>
        <taxon>Aromatoleum</taxon>
    </lineage>
</organism>
<name>A0ABX1QEK6_9RHOO</name>
<keyword evidence="1" id="KW-0812">Transmembrane</keyword>
<accession>A0ABX1QEK6</accession>
<dbReference type="InterPro" id="IPR013424">
    <property type="entry name" value="Ice-binding_C"/>
</dbReference>
<gene>
    <name evidence="3" type="ORF">GPA25_18370</name>
</gene>
<evidence type="ECO:0000256" key="1">
    <source>
        <dbReference type="SAM" id="Phobius"/>
    </source>
</evidence>
<keyword evidence="1" id="KW-1133">Transmembrane helix</keyword>
<dbReference type="Pfam" id="PF07589">
    <property type="entry name" value="PEP-CTERM"/>
    <property type="match status" value="1"/>
</dbReference>
<dbReference type="NCBIfam" id="TIGR02595">
    <property type="entry name" value="PEP_CTERM"/>
    <property type="match status" value="1"/>
</dbReference>
<evidence type="ECO:0000259" key="2">
    <source>
        <dbReference type="Pfam" id="PF07589"/>
    </source>
</evidence>
<dbReference type="EMBL" id="WTVQ01000039">
    <property type="protein sequence ID" value="NMG76728.1"/>
    <property type="molecule type" value="Genomic_DNA"/>
</dbReference>
<feature type="domain" description="Ice-binding protein C-terminal" evidence="2">
    <location>
        <begin position="22"/>
        <end position="44"/>
    </location>
</feature>
<evidence type="ECO:0000313" key="3">
    <source>
        <dbReference type="EMBL" id="NMG76728.1"/>
    </source>
</evidence>